<dbReference type="Proteomes" id="UP000663860">
    <property type="component" value="Unassembled WGS sequence"/>
</dbReference>
<dbReference type="AlphaFoldDB" id="A0A815GWY4"/>
<sequence>MYQNVNIKVHCVLENYNEVLQINMCSQNRAHEMFLIKKDYLNEDGNLEGDVIGSLVGNIEGTQPTSEFYVYCILLDTRPNSPTSSSSSFFRQLCVTAAGK</sequence>
<name>A0A815GWY4_9BILA</name>
<reference evidence="1" key="1">
    <citation type="submission" date="2021-02" db="EMBL/GenBank/DDBJ databases">
        <authorList>
            <person name="Nowell W R."/>
        </authorList>
    </citation>
    <scope>NUCLEOTIDE SEQUENCE</scope>
</reference>
<evidence type="ECO:0000313" key="1">
    <source>
        <dbReference type="EMBL" id="CAF1344086.1"/>
    </source>
</evidence>
<accession>A0A815GWY4</accession>
<organism evidence="1 2">
    <name type="scientific">Adineta steineri</name>
    <dbReference type="NCBI Taxonomy" id="433720"/>
    <lineage>
        <taxon>Eukaryota</taxon>
        <taxon>Metazoa</taxon>
        <taxon>Spiralia</taxon>
        <taxon>Gnathifera</taxon>
        <taxon>Rotifera</taxon>
        <taxon>Eurotatoria</taxon>
        <taxon>Bdelloidea</taxon>
        <taxon>Adinetida</taxon>
        <taxon>Adinetidae</taxon>
        <taxon>Adineta</taxon>
    </lineage>
</organism>
<comment type="caution">
    <text evidence="1">The sequence shown here is derived from an EMBL/GenBank/DDBJ whole genome shotgun (WGS) entry which is preliminary data.</text>
</comment>
<proteinExistence type="predicted"/>
<gene>
    <name evidence="1" type="ORF">IZO911_LOCUS36395</name>
</gene>
<protein>
    <submittedName>
        <fullName evidence="1">Uncharacterized protein</fullName>
    </submittedName>
</protein>
<evidence type="ECO:0000313" key="2">
    <source>
        <dbReference type="Proteomes" id="UP000663860"/>
    </source>
</evidence>
<dbReference type="EMBL" id="CAJNOE010000840">
    <property type="protein sequence ID" value="CAF1344086.1"/>
    <property type="molecule type" value="Genomic_DNA"/>
</dbReference>